<keyword evidence="1" id="KW-0472">Membrane</keyword>
<feature type="transmembrane region" description="Helical" evidence="1">
    <location>
        <begin position="209"/>
        <end position="235"/>
    </location>
</feature>
<protein>
    <submittedName>
        <fullName evidence="3">Uncharacterized protein</fullName>
    </submittedName>
</protein>
<keyword evidence="2" id="KW-1185">Reference proteome</keyword>
<keyword evidence="1" id="KW-1133">Transmembrane helix</keyword>
<accession>A0AA85IW87</accession>
<evidence type="ECO:0000313" key="3">
    <source>
        <dbReference type="WBParaSite" id="TREG1_126890.1"/>
    </source>
</evidence>
<evidence type="ECO:0000313" key="2">
    <source>
        <dbReference type="Proteomes" id="UP000050795"/>
    </source>
</evidence>
<feature type="transmembrane region" description="Helical" evidence="1">
    <location>
        <begin position="150"/>
        <end position="171"/>
    </location>
</feature>
<feature type="transmembrane region" description="Helical" evidence="1">
    <location>
        <begin position="247"/>
        <end position="266"/>
    </location>
</feature>
<keyword evidence="1" id="KW-0812">Transmembrane</keyword>
<sequence>MESETNTATFLMHHIKSCLVFQSSGPTEVETADCQLVISGEGARYDSSRKLHLSGHNLFLLWMIADTALMVLITVGMLVMVNNEVEVNEWIRLNSWVRIILIVLGCVPILILMLVKALGYGREIDHYLIGFSYILLSMGFATFFCEIVSMYALISGGVTLVVTALVIIIAVNVRSSIILTIIIFVFMVIALIIGTVLFIVQISKNDKHIAYRIGVATCFGIAVASAIFMTTNTLHSCVKIRRVDCTIIFRAFCLWVEMIILFTSTYTSTVQ</sequence>
<dbReference type="Proteomes" id="UP000050795">
    <property type="component" value="Unassembled WGS sequence"/>
</dbReference>
<name>A0AA85IW87_TRIRE</name>
<dbReference type="WBParaSite" id="TREG1_126890.1">
    <property type="protein sequence ID" value="TREG1_126890.1"/>
    <property type="gene ID" value="TREG1_126890"/>
</dbReference>
<reference evidence="2" key="1">
    <citation type="submission" date="2022-06" db="EMBL/GenBank/DDBJ databases">
        <authorList>
            <person name="Berger JAMES D."/>
            <person name="Berger JAMES D."/>
        </authorList>
    </citation>
    <scope>NUCLEOTIDE SEQUENCE [LARGE SCALE GENOMIC DNA]</scope>
</reference>
<feature type="transmembrane region" description="Helical" evidence="1">
    <location>
        <begin position="178"/>
        <end position="203"/>
    </location>
</feature>
<evidence type="ECO:0000256" key="1">
    <source>
        <dbReference type="SAM" id="Phobius"/>
    </source>
</evidence>
<feature type="transmembrane region" description="Helical" evidence="1">
    <location>
        <begin position="96"/>
        <end position="115"/>
    </location>
</feature>
<proteinExistence type="predicted"/>
<reference evidence="3" key="2">
    <citation type="submission" date="2023-11" db="UniProtKB">
        <authorList>
            <consortium name="WormBaseParasite"/>
        </authorList>
    </citation>
    <scope>IDENTIFICATION</scope>
</reference>
<feature type="transmembrane region" description="Helical" evidence="1">
    <location>
        <begin position="127"/>
        <end position="144"/>
    </location>
</feature>
<feature type="transmembrane region" description="Helical" evidence="1">
    <location>
        <begin position="58"/>
        <end position="81"/>
    </location>
</feature>
<dbReference type="AlphaFoldDB" id="A0AA85IW87"/>
<organism evidence="2 3">
    <name type="scientific">Trichobilharzia regenti</name>
    <name type="common">Nasal bird schistosome</name>
    <dbReference type="NCBI Taxonomy" id="157069"/>
    <lineage>
        <taxon>Eukaryota</taxon>
        <taxon>Metazoa</taxon>
        <taxon>Spiralia</taxon>
        <taxon>Lophotrochozoa</taxon>
        <taxon>Platyhelminthes</taxon>
        <taxon>Trematoda</taxon>
        <taxon>Digenea</taxon>
        <taxon>Strigeidida</taxon>
        <taxon>Schistosomatoidea</taxon>
        <taxon>Schistosomatidae</taxon>
        <taxon>Trichobilharzia</taxon>
    </lineage>
</organism>